<evidence type="ECO:0000313" key="7">
    <source>
        <dbReference type="EMBL" id="OZY39677.1"/>
    </source>
</evidence>
<sequence length="221" mass="25003">MDKTFKNDEAVRRNSLREQQKVKQERNRSLFLNGAQAISIVALACAVYVLSDLHTVIPVVATIGADGEVLKMRVIDKDNVSAEQALIESDLYAFVNACNTFDPRRRQSLSDTCHLYTTPEVARQYEQEINPDNPRNPYALLGEKEWIEAEAYSINKVGDIYQISFTSNFHQAGKADPVPTNYTANLKIANTLVPRQLGDRWVNPLGTVITLYRKSEELSRR</sequence>
<feature type="domain" description="Bacterial virulence protein VirB8" evidence="6">
    <location>
        <begin position="20"/>
        <end position="217"/>
    </location>
</feature>
<dbReference type="SUPFAM" id="SSF54427">
    <property type="entry name" value="NTF2-like"/>
    <property type="match status" value="1"/>
</dbReference>
<evidence type="ECO:0000259" key="6">
    <source>
        <dbReference type="Pfam" id="PF04335"/>
    </source>
</evidence>
<comment type="subcellular location">
    <subcellularLocation>
        <location evidence="1">Membrane</location>
        <topology evidence="1">Single-pass membrane protein</topology>
    </subcellularLocation>
</comment>
<evidence type="ECO:0000313" key="8">
    <source>
        <dbReference type="Proteomes" id="UP000216113"/>
    </source>
</evidence>
<evidence type="ECO:0000256" key="2">
    <source>
        <dbReference type="ARBA" id="ARBA00022692"/>
    </source>
</evidence>
<comment type="caution">
    <text evidence="7">The sequence shown here is derived from an EMBL/GenBank/DDBJ whole genome shotgun (WGS) entry which is preliminary data.</text>
</comment>
<accession>A0A266ZIV8</accession>
<evidence type="ECO:0000256" key="3">
    <source>
        <dbReference type="ARBA" id="ARBA00022989"/>
    </source>
</evidence>
<dbReference type="Pfam" id="PF04335">
    <property type="entry name" value="VirB8"/>
    <property type="match status" value="1"/>
</dbReference>
<evidence type="ECO:0000256" key="5">
    <source>
        <dbReference type="SAM" id="Phobius"/>
    </source>
</evidence>
<protein>
    <submittedName>
        <fullName evidence="7">Mating pair formation protein</fullName>
    </submittedName>
</protein>
<evidence type="ECO:0000256" key="4">
    <source>
        <dbReference type="ARBA" id="ARBA00023136"/>
    </source>
</evidence>
<keyword evidence="4 5" id="KW-0472">Membrane</keyword>
<organism evidence="7 8">
    <name type="scientific">Pseudomonas fragi</name>
    <dbReference type="NCBI Taxonomy" id="296"/>
    <lineage>
        <taxon>Bacteria</taxon>
        <taxon>Pseudomonadati</taxon>
        <taxon>Pseudomonadota</taxon>
        <taxon>Gammaproteobacteria</taxon>
        <taxon>Pseudomonadales</taxon>
        <taxon>Pseudomonadaceae</taxon>
        <taxon>Pseudomonas</taxon>
    </lineage>
</organism>
<dbReference type="InterPro" id="IPR007430">
    <property type="entry name" value="VirB8"/>
</dbReference>
<dbReference type="AlphaFoldDB" id="A0A266ZIV8"/>
<gene>
    <name evidence="7" type="ORF">CJF43_21680</name>
</gene>
<feature type="transmembrane region" description="Helical" evidence="5">
    <location>
        <begin position="30"/>
        <end position="50"/>
    </location>
</feature>
<dbReference type="InterPro" id="IPR032710">
    <property type="entry name" value="NTF2-like_dom_sf"/>
</dbReference>
<dbReference type="EMBL" id="NQKL01000024">
    <property type="protein sequence ID" value="OZY39677.1"/>
    <property type="molecule type" value="Genomic_DNA"/>
</dbReference>
<proteinExistence type="predicted"/>
<reference evidence="7 8" key="1">
    <citation type="submission" date="2017-08" db="EMBL/GenBank/DDBJ databases">
        <title>Genomic and metabolic characterisation of spoilage-associated Pseudomonas species.</title>
        <authorList>
            <person name="Stanborough T."/>
            <person name="Fegan N."/>
            <person name="Powell S.M."/>
            <person name="Singh T."/>
            <person name="Tamplin M.L."/>
            <person name="Chandry P.S."/>
        </authorList>
    </citation>
    <scope>NUCLEOTIDE SEQUENCE [LARGE SCALE GENOMIC DNA]</scope>
    <source>
        <strain evidence="7 8">F1820</strain>
    </source>
</reference>
<dbReference type="GO" id="GO:0016020">
    <property type="term" value="C:membrane"/>
    <property type="evidence" value="ECO:0007669"/>
    <property type="project" value="UniProtKB-SubCell"/>
</dbReference>
<keyword evidence="3 5" id="KW-1133">Transmembrane helix</keyword>
<dbReference type="Proteomes" id="UP000216113">
    <property type="component" value="Unassembled WGS sequence"/>
</dbReference>
<keyword evidence="2 5" id="KW-0812">Transmembrane</keyword>
<dbReference type="RefSeq" id="WP_086799838.1">
    <property type="nucleotide sequence ID" value="NZ_CP021134.1"/>
</dbReference>
<dbReference type="Gene3D" id="3.10.450.230">
    <property type="entry name" value="VirB8 protein"/>
    <property type="match status" value="1"/>
</dbReference>
<name>A0A266ZIV8_PSEFR</name>
<dbReference type="CDD" id="cd16424">
    <property type="entry name" value="VirB8"/>
    <property type="match status" value="1"/>
</dbReference>
<evidence type="ECO:0000256" key="1">
    <source>
        <dbReference type="ARBA" id="ARBA00004167"/>
    </source>
</evidence>